<dbReference type="InterPro" id="IPR045004">
    <property type="entry name" value="ECH_dom"/>
</dbReference>
<dbReference type="GO" id="GO:0005739">
    <property type="term" value="C:mitochondrion"/>
    <property type="evidence" value="ECO:0007669"/>
    <property type="project" value="TreeGrafter"/>
</dbReference>
<dbReference type="EMBL" id="CAJZBQ010000039">
    <property type="protein sequence ID" value="CAG9325992.1"/>
    <property type="molecule type" value="Genomic_DNA"/>
</dbReference>
<dbReference type="Gene3D" id="3.90.226.10">
    <property type="entry name" value="2-enoyl-CoA Hydratase, Chain A, domain 1"/>
    <property type="match status" value="1"/>
</dbReference>
<dbReference type="CDD" id="cd06558">
    <property type="entry name" value="crotonase-like"/>
    <property type="match status" value="1"/>
</dbReference>
<gene>
    <name evidence="5" type="ORF">BSTOLATCC_MIC39772</name>
</gene>
<organism evidence="5 6">
    <name type="scientific">Blepharisma stoltei</name>
    <dbReference type="NCBI Taxonomy" id="1481888"/>
    <lineage>
        <taxon>Eukaryota</taxon>
        <taxon>Sar</taxon>
        <taxon>Alveolata</taxon>
        <taxon>Ciliophora</taxon>
        <taxon>Postciliodesmatophora</taxon>
        <taxon>Heterotrichea</taxon>
        <taxon>Heterotrichida</taxon>
        <taxon>Blepharismidae</taxon>
        <taxon>Blepharisma</taxon>
    </lineage>
</organism>
<dbReference type="Proteomes" id="UP001162131">
    <property type="component" value="Unassembled WGS sequence"/>
</dbReference>
<name>A0AAU9JFG8_9CILI</name>
<dbReference type="PANTHER" id="PTHR43176:SF3">
    <property type="entry name" value="3-HYDROXYISOBUTYRYL-COA HYDROLASE, MITOCHONDRIAL"/>
    <property type="match status" value="1"/>
</dbReference>
<evidence type="ECO:0000256" key="2">
    <source>
        <dbReference type="ARBA" id="ARBA00011915"/>
    </source>
</evidence>
<dbReference type="SUPFAM" id="SSF52096">
    <property type="entry name" value="ClpP/crotonase"/>
    <property type="match status" value="1"/>
</dbReference>
<evidence type="ECO:0000256" key="1">
    <source>
        <dbReference type="ARBA" id="ARBA00001709"/>
    </source>
</evidence>
<evidence type="ECO:0000259" key="4">
    <source>
        <dbReference type="Pfam" id="PF16113"/>
    </source>
</evidence>
<accession>A0AAU9JFG8</accession>
<dbReference type="AlphaFoldDB" id="A0AAU9JFG8"/>
<dbReference type="EC" id="3.1.2.4" evidence="2"/>
<evidence type="ECO:0000313" key="6">
    <source>
        <dbReference type="Proteomes" id="UP001162131"/>
    </source>
</evidence>
<keyword evidence="3" id="KW-0378">Hydrolase</keyword>
<dbReference type="GO" id="GO:0006574">
    <property type="term" value="P:L-valine catabolic process"/>
    <property type="evidence" value="ECO:0007669"/>
    <property type="project" value="TreeGrafter"/>
</dbReference>
<protein>
    <recommendedName>
        <fullName evidence="2">3-hydroxyisobutyryl-CoA hydrolase</fullName>
        <ecNumber evidence="2">3.1.2.4</ecNumber>
    </recommendedName>
</protein>
<reference evidence="5" key="1">
    <citation type="submission" date="2021-09" db="EMBL/GenBank/DDBJ databases">
        <authorList>
            <consortium name="AG Swart"/>
            <person name="Singh M."/>
            <person name="Singh A."/>
            <person name="Seah K."/>
            <person name="Emmerich C."/>
        </authorList>
    </citation>
    <scope>NUCLEOTIDE SEQUENCE</scope>
    <source>
        <strain evidence="5">ATCC30299</strain>
    </source>
</reference>
<dbReference type="InterPro" id="IPR032259">
    <property type="entry name" value="HIBYL-CoA-H"/>
</dbReference>
<sequence>MSRVILKESSKNFCKLFFNRPQEHNSLNWEMNRALNSDLSEAASLNQKIIFSSTSDKCFHTGGDVVSILHQYQSFPEFGPLAYDSLRKIYEYPEETLSIWRGSLMGYGIGIAMACKFKLAFENTFWCMPEHRIGIVPDAGTSYYLSHLEDQAFGLFLFLTCKTITGVDCYYSGISSHYMELENLQNFLNDIEIENSIKKPIEKYSNIPSKEDCEYLWYKDEIKAAFGNPESIEDIIEKLENINSGFSLAAADDLRNSCPLTLKIAFKVFNLAKNKSFNEALETEKIVDANLFCYKNENYVKSVTSRLINKSKERIEWNPSSLGSVTEEMIQDYLKI</sequence>
<comment type="catalytic activity">
    <reaction evidence="1">
        <text>3-hydroxy-2-methylpropanoyl-CoA + H2O = 3-hydroxy-2-methylpropanoate + CoA + H(+)</text>
        <dbReference type="Rhea" id="RHEA:20888"/>
        <dbReference type="ChEBI" id="CHEBI:11805"/>
        <dbReference type="ChEBI" id="CHEBI:15377"/>
        <dbReference type="ChEBI" id="CHEBI:15378"/>
        <dbReference type="ChEBI" id="CHEBI:57287"/>
        <dbReference type="ChEBI" id="CHEBI:57340"/>
        <dbReference type="EC" id="3.1.2.4"/>
    </reaction>
</comment>
<comment type="caution">
    <text evidence="5">The sequence shown here is derived from an EMBL/GenBank/DDBJ whole genome shotgun (WGS) entry which is preliminary data.</text>
</comment>
<dbReference type="GO" id="GO:0003860">
    <property type="term" value="F:3-hydroxyisobutyryl-CoA hydrolase activity"/>
    <property type="evidence" value="ECO:0007669"/>
    <property type="project" value="UniProtKB-EC"/>
</dbReference>
<keyword evidence="6" id="KW-1185">Reference proteome</keyword>
<dbReference type="PANTHER" id="PTHR43176">
    <property type="entry name" value="3-HYDROXYISOBUTYRYL-COA HYDROLASE-RELATED"/>
    <property type="match status" value="1"/>
</dbReference>
<feature type="domain" description="Enoyl-CoA hydratase/isomerase" evidence="4">
    <location>
        <begin position="16"/>
        <end position="334"/>
    </location>
</feature>
<evidence type="ECO:0000313" key="5">
    <source>
        <dbReference type="EMBL" id="CAG9325992.1"/>
    </source>
</evidence>
<dbReference type="InterPro" id="IPR029045">
    <property type="entry name" value="ClpP/crotonase-like_dom_sf"/>
</dbReference>
<evidence type="ECO:0000256" key="3">
    <source>
        <dbReference type="ARBA" id="ARBA00022801"/>
    </source>
</evidence>
<proteinExistence type="predicted"/>
<dbReference type="Pfam" id="PF16113">
    <property type="entry name" value="ECH_2"/>
    <property type="match status" value="1"/>
</dbReference>